<dbReference type="AlphaFoldDB" id="A0A2R4TDP0"/>
<accession>A0A2R4TDP0</accession>
<reference evidence="2 3" key="1">
    <citation type="submission" date="2018-01" db="EMBL/GenBank/DDBJ databases">
        <title>Complete genome sequence of Streptomyces lunaelactis MM109T, a Ferroverdin A producer isolated from cave moonmilk deposits.</title>
        <authorList>
            <person name="Naome A."/>
            <person name="Martinet L."/>
            <person name="Maciejewska M."/>
            <person name="Anderssen S."/>
            <person name="Adam D."/>
            <person name="Tenconi E."/>
            <person name="Deflandre B."/>
            <person name="Arguelles-Arias A."/>
            <person name="Calusinska M."/>
            <person name="Copieters W."/>
            <person name="Karim L."/>
            <person name="Hanikenne M."/>
            <person name="Baurain D."/>
            <person name="van Wezel G."/>
            <person name="Smargiasso N."/>
            <person name="de Pauw E."/>
            <person name="Delfosse P."/>
            <person name="Rigali S."/>
        </authorList>
    </citation>
    <scope>NUCLEOTIDE SEQUENCE [LARGE SCALE GENOMIC DNA]</scope>
    <source>
        <strain evidence="2 3">MM109</strain>
    </source>
</reference>
<dbReference type="KEGG" id="slk:SLUN_04140"/>
<dbReference type="Proteomes" id="UP000244201">
    <property type="component" value="Chromosome"/>
</dbReference>
<name>A0A2R4TDP0_9ACTN</name>
<keyword evidence="3" id="KW-1185">Reference proteome</keyword>
<proteinExistence type="predicted"/>
<protein>
    <submittedName>
        <fullName evidence="2">GNAT family N-acetyltransferase</fullName>
    </submittedName>
</protein>
<dbReference type="PROSITE" id="PS51186">
    <property type="entry name" value="GNAT"/>
    <property type="match status" value="1"/>
</dbReference>
<dbReference type="Pfam" id="PF18014">
    <property type="entry name" value="Acetyltransf_18"/>
    <property type="match status" value="1"/>
</dbReference>
<dbReference type="InterPro" id="IPR016181">
    <property type="entry name" value="Acyl_CoA_acyltransferase"/>
</dbReference>
<dbReference type="Gene3D" id="3.40.630.30">
    <property type="match status" value="1"/>
</dbReference>
<keyword evidence="2" id="KW-0808">Transferase</keyword>
<feature type="domain" description="N-acetyltransferase" evidence="1">
    <location>
        <begin position="1"/>
        <end position="142"/>
    </location>
</feature>
<evidence type="ECO:0000313" key="2">
    <source>
        <dbReference type="EMBL" id="AVZ77223.1"/>
    </source>
</evidence>
<gene>
    <name evidence="2" type="ORF">SLUN_04140</name>
</gene>
<sequence length="276" mass="30096">MTRASLDEWHQVVEWAAEEGWNPGSGDAASFHPTDPAGFFVGRLGTRTVSAVSVVNYSEQFAFLGYYLVHPDLRRQGLGLATWRAAVPHAGDRTIGLDAVPAQEDTYRRSGFTSANNTIRYGGRPERSGTSPAGVVPIATAQLEAVAAYDRQCFPTERCAFVGRWLTAAGHTTYIRQRDGNIAGYGVIRPSRDGHRIGPLFADTREDAEALFDALTARLGPDEEVCLDIPEPRQAACALATARGLTPQFHTVRMYTAPVPQNWLDRTYGVTSLELG</sequence>
<dbReference type="InterPro" id="IPR000182">
    <property type="entry name" value="GNAT_dom"/>
</dbReference>
<evidence type="ECO:0000313" key="3">
    <source>
        <dbReference type="Proteomes" id="UP000244201"/>
    </source>
</evidence>
<dbReference type="SUPFAM" id="SSF55729">
    <property type="entry name" value="Acyl-CoA N-acyltransferases (Nat)"/>
    <property type="match status" value="1"/>
</dbReference>
<dbReference type="PANTHER" id="PTHR47237:SF1">
    <property type="entry name" value="SLL0310 PROTEIN"/>
    <property type="match status" value="1"/>
</dbReference>
<dbReference type="EMBL" id="CP026304">
    <property type="protein sequence ID" value="AVZ77223.1"/>
    <property type="molecule type" value="Genomic_DNA"/>
</dbReference>
<dbReference type="InterPro" id="IPR052729">
    <property type="entry name" value="Acyl/Acetyltrans_Enzymes"/>
</dbReference>
<evidence type="ECO:0000259" key="1">
    <source>
        <dbReference type="PROSITE" id="PS51186"/>
    </source>
</evidence>
<dbReference type="Pfam" id="PF00583">
    <property type="entry name" value="Acetyltransf_1"/>
    <property type="match status" value="1"/>
</dbReference>
<organism evidence="2 3">
    <name type="scientific">Streptomyces lunaelactis</name>
    <dbReference type="NCBI Taxonomy" id="1535768"/>
    <lineage>
        <taxon>Bacteria</taxon>
        <taxon>Bacillati</taxon>
        <taxon>Actinomycetota</taxon>
        <taxon>Actinomycetes</taxon>
        <taxon>Kitasatosporales</taxon>
        <taxon>Streptomycetaceae</taxon>
        <taxon>Streptomyces</taxon>
    </lineage>
</organism>
<dbReference type="InterPro" id="IPR041496">
    <property type="entry name" value="YitH/HolE_GNAT"/>
</dbReference>
<dbReference type="GO" id="GO:0016747">
    <property type="term" value="F:acyltransferase activity, transferring groups other than amino-acyl groups"/>
    <property type="evidence" value="ECO:0007669"/>
    <property type="project" value="InterPro"/>
</dbReference>
<dbReference type="Gene3D" id="3.40.630.90">
    <property type="match status" value="1"/>
</dbReference>
<dbReference type="PANTHER" id="PTHR47237">
    <property type="entry name" value="SLL0310 PROTEIN"/>
    <property type="match status" value="1"/>
</dbReference>